<protein>
    <submittedName>
        <fullName evidence="2">Uncharacterized protein</fullName>
    </submittedName>
</protein>
<evidence type="ECO:0000313" key="3">
    <source>
        <dbReference type="Proteomes" id="UP000738325"/>
    </source>
</evidence>
<evidence type="ECO:0000256" key="1">
    <source>
        <dbReference type="SAM" id="MobiDB-lite"/>
    </source>
</evidence>
<dbReference type="OrthoDB" id="2421381at2759"/>
<name>A0A9P6RDH4_9FUNG</name>
<feature type="region of interest" description="Disordered" evidence="1">
    <location>
        <begin position="43"/>
        <end position="86"/>
    </location>
</feature>
<reference evidence="2" key="1">
    <citation type="journal article" date="2020" name="Fungal Divers.">
        <title>Resolving the Mortierellaceae phylogeny through synthesis of multi-gene phylogenetics and phylogenomics.</title>
        <authorList>
            <person name="Vandepol N."/>
            <person name="Liber J."/>
            <person name="Desiro A."/>
            <person name="Na H."/>
            <person name="Kennedy M."/>
            <person name="Barry K."/>
            <person name="Grigoriev I.V."/>
            <person name="Miller A.N."/>
            <person name="O'Donnell K."/>
            <person name="Stajich J.E."/>
            <person name="Bonito G."/>
        </authorList>
    </citation>
    <scope>NUCLEOTIDE SEQUENCE</scope>
    <source>
        <strain evidence="2">REB-010B</strain>
    </source>
</reference>
<feature type="compositionally biased region" description="Basic and acidic residues" evidence="1">
    <location>
        <begin position="43"/>
        <end position="55"/>
    </location>
</feature>
<comment type="caution">
    <text evidence="2">The sequence shown here is derived from an EMBL/GenBank/DDBJ whole genome shotgun (WGS) entry which is preliminary data.</text>
</comment>
<feature type="compositionally biased region" description="Acidic residues" evidence="1">
    <location>
        <begin position="62"/>
        <end position="71"/>
    </location>
</feature>
<dbReference type="AlphaFoldDB" id="A0A9P6RDH4"/>
<keyword evidence="3" id="KW-1185">Reference proteome</keyword>
<accession>A0A9P6RDH4</accession>
<organism evidence="2 3">
    <name type="scientific">Dissophora globulifera</name>
    <dbReference type="NCBI Taxonomy" id="979702"/>
    <lineage>
        <taxon>Eukaryota</taxon>
        <taxon>Fungi</taxon>
        <taxon>Fungi incertae sedis</taxon>
        <taxon>Mucoromycota</taxon>
        <taxon>Mortierellomycotina</taxon>
        <taxon>Mortierellomycetes</taxon>
        <taxon>Mortierellales</taxon>
        <taxon>Mortierellaceae</taxon>
        <taxon>Dissophora</taxon>
    </lineage>
</organism>
<proteinExistence type="predicted"/>
<dbReference type="EMBL" id="JAAAIP010000489">
    <property type="protein sequence ID" value="KAG0316256.1"/>
    <property type="molecule type" value="Genomic_DNA"/>
</dbReference>
<evidence type="ECO:0000313" key="2">
    <source>
        <dbReference type="EMBL" id="KAG0316256.1"/>
    </source>
</evidence>
<gene>
    <name evidence="2" type="ORF">BGZ99_006969</name>
</gene>
<sequence>MSVQELVTRMSQLRQRLIALLQEASPPGIMGIDAILKAQEEEKVRLAETQREKEQAGSSDDGSADDSNDADDNNKNDDNDDGTIPPASVVWKYVPAPTLVYHAIPGTQATPLDMWTYTQHVYDQALDEMALKESILEALETIAALKDSGDDELPPLLDQQLTNMTLLWELEPYVETAPERSGVEDALGVVSWQMENVK</sequence>
<dbReference type="Proteomes" id="UP000738325">
    <property type="component" value="Unassembled WGS sequence"/>
</dbReference>